<evidence type="ECO:0000256" key="1">
    <source>
        <dbReference type="SAM" id="Phobius"/>
    </source>
</evidence>
<gene>
    <name evidence="3" type="ordered locus">Emtol_0015</name>
</gene>
<evidence type="ECO:0000313" key="3">
    <source>
        <dbReference type="EMBL" id="AFK05749.1"/>
    </source>
</evidence>
<evidence type="ECO:0000259" key="2">
    <source>
        <dbReference type="Pfam" id="PF07730"/>
    </source>
</evidence>
<evidence type="ECO:0000313" key="4">
    <source>
        <dbReference type="Proteomes" id="UP000002875"/>
    </source>
</evidence>
<feature type="transmembrane region" description="Helical" evidence="1">
    <location>
        <begin position="114"/>
        <end position="131"/>
    </location>
</feature>
<feature type="transmembrane region" description="Helical" evidence="1">
    <location>
        <begin position="176"/>
        <end position="194"/>
    </location>
</feature>
<dbReference type="EMBL" id="CP002966">
    <property type="protein sequence ID" value="AFK05749.1"/>
    <property type="molecule type" value="Genomic_DNA"/>
</dbReference>
<feature type="transmembrane region" description="Helical" evidence="1">
    <location>
        <begin position="87"/>
        <end position="108"/>
    </location>
</feature>
<feature type="transmembrane region" description="Helical" evidence="1">
    <location>
        <begin position="32"/>
        <end position="50"/>
    </location>
</feature>
<keyword evidence="4" id="KW-1185">Reference proteome</keyword>
<geneLocation type="plasmid" evidence="3 4">
    <name>pEMTOL05</name>
</geneLocation>
<dbReference type="InterPro" id="IPR011712">
    <property type="entry name" value="Sig_transdc_His_kin_sub3_dim/P"/>
</dbReference>
<keyword evidence="3" id="KW-0614">Plasmid</keyword>
<keyword evidence="1" id="KW-1133">Transmembrane helix</keyword>
<feature type="transmembrane region" description="Helical" evidence="1">
    <location>
        <begin position="143"/>
        <end position="164"/>
    </location>
</feature>
<feature type="transmembrane region" description="Helical" evidence="1">
    <location>
        <begin position="56"/>
        <end position="75"/>
    </location>
</feature>
<keyword evidence="1" id="KW-0472">Membrane</keyword>
<organism evidence="3 4">
    <name type="scientific">Emticicia oligotrophica (strain DSM 17448 / CIP 109782 / MTCC 6937 / GPTSA100-15)</name>
    <dbReference type="NCBI Taxonomy" id="929562"/>
    <lineage>
        <taxon>Bacteria</taxon>
        <taxon>Pseudomonadati</taxon>
        <taxon>Bacteroidota</taxon>
        <taxon>Cytophagia</taxon>
        <taxon>Cytophagales</taxon>
        <taxon>Leadbetterellaceae</taxon>
        <taxon>Emticicia</taxon>
    </lineage>
</organism>
<sequence length="318" mass="37271">MNYTALYLIQSGFLLMMLLYCLVSYIVYQNRLYVYILVHATTLLLTYYVIDNQYLVEVFSFFFIFIYISSILYYFNHYTTLQINYQPAQLAQVLAGLGTLLFLISFQYRMAPMFGIFIRGLIVVTLGTFFVSLGRLIDKIDSVLIGLLLCIFAICFYSFMILYNPSALYKKEWGDIVFKTISIFQIVFLMNALLKTMYSFNVEKEELEKKFFQQMQDNFLSHLRVKQINEEINSNLHDDVGSQLSVIISLNQLALYWLERDPDKAKDIMNDVKETIKTIPNKIENIIINNIADNNGKKHSTLGRWQPFYLLQYNLNTT</sequence>
<proteinExistence type="predicted"/>
<feature type="domain" description="Signal transduction histidine kinase subgroup 3 dimerisation and phosphoacceptor" evidence="2">
    <location>
        <begin position="235"/>
        <end position="278"/>
    </location>
</feature>
<feature type="transmembrane region" description="Helical" evidence="1">
    <location>
        <begin position="6"/>
        <end position="27"/>
    </location>
</feature>
<dbReference type="Pfam" id="PF07730">
    <property type="entry name" value="HisKA_3"/>
    <property type="match status" value="1"/>
</dbReference>
<protein>
    <recommendedName>
        <fullName evidence="2">Signal transduction histidine kinase subgroup 3 dimerisation and phosphoacceptor domain-containing protein</fullName>
    </recommendedName>
</protein>
<dbReference type="Proteomes" id="UP000002875">
    <property type="component" value="Plasmid pEMTOL05"/>
</dbReference>
<reference evidence="3 4" key="1">
    <citation type="submission" date="2011-07" db="EMBL/GenBank/DDBJ databases">
        <title>The complete genome of plasmid 5 of Emticicia oligotrophica DSM 17448.</title>
        <authorList>
            <consortium name="US DOE Joint Genome Institute (JGI-PGF)"/>
            <person name="Lucas S."/>
            <person name="Han J."/>
            <person name="Lapidus A."/>
            <person name="Bruce D."/>
            <person name="Goodwin L."/>
            <person name="Pitluck S."/>
            <person name="Peters L."/>
            <person name="Kyrpides N."/>
            <person name="Mavromatis K."/>
            <person name="Ivanova N."/>
            <person name="Ovchinnikova G."/>
            <person name="Teshima H."/>
            <person name="Detter J.C."/>
            <person name="Tapia R."/>
            <person name="Han C."/>
            <person name="Land M."/>
            <person name="Hauser L."/>
            <person name="Markowitz V."/>
            <person name="Cheng J.-F."/>
            <person name="Hugenholtz P."/>
            <person name="Woyke T."/>
            <person name="Wu D."/>
            <person name="Tindall B."/>
            <person name="Pomrenke H."/>
            <person name="Brambilla E."/>
            <person name="Klenk H.-P."/>
            <person name="Eisen J.A."/>
        </authorList>
    </citation>
    <scope>NUCLEOTIDE SEQUENCE [LARGE SCALE GENOMIC DNA]</scope>
    <source>
        <strain evidence="4">DSM 17448 / GPTSA100-15</strain>
        <plasmid evidence="3 4">pEMTOL05</plasmid>
    </source>
</reference>
<accession>A0ABN4ASW7</accession>
<dbReference type="Gene3D" id="6.10.250.2870">
    <property type="match status" value="1"/>
</dbReference>
<name>A0ABN4ASW7_EMTOG</name>
<keyword evidence="1" id="KW-0812">Transmembrane</keyword>